<feature type="region of interest" description="Disordered" evidence="1">
    <location>
        <begin position="1"/>
        <end position="43"/>
    </location>
</feature>
<feature type="compositionally biased region" description="Low complexity" evidence="1">
    <location>
        <begin position="402"/>
        <end position="421"/>
    </location>
</feature>
<dbReference type="KEGG" id="pvx:PVX_115305"/>
<gene>
    <name evidence="2" type="ORF">PVX_115305</name>
</gene>
<organism evidence="2 3">
    <name type="scientific">Plasmodium vivax (strain Salvador I)</name>
    <dbReference type="NCBI Taxonomy" id="126793"/>
    <lineage>
        <taxon>Eukaryota</taxon>
        <taxon>Sar</taxon>
        <taxon>Alveolata</taxon>
        <taxon>Apicomplexa</taxon>
        <taxon>Aconoidasida</taxon>
        <taxon>Haemosporida</taxon>
        <taxon>Plasmodiidae</taxon>
        <taxon>Plasmodium</taxon>
        <taxon>Plasmodium (Plasmodium)</taxon>
    </lineage>
</organism>
<dbReference type="AlphaFoldDB" id="A5K2S4"/>
<dbReference type="GeneID" id="5475750"/>
<keyword evidence="3" id="KW-1185">Reference proteome</keyword>
<dbReference type="EMBL" id="AAKM01000003">
    <property type="protein sequence ID" value="EDL46724.1"/>
    <property type="molecule type" value="Genomic_DNA"/>
</dbReference>
<name>A5K2S4_PLAVS</name>
<dbReference type="OMA" id="SAWKKKD"/>
<feature type="compositionally biased region" description="Low complexity" evidence="1">
    <location>
        <begin position="193"/>
        <end position="202"/>
    </location>
</feature>
<feature type="region of interest" description="Disordered" evidence="1">
    <location>
        <begin position="184"/>
        <end position="204"/>
    </location>
</feature>
<feature type="compositionally biased region" description="Basic and acidic residues" evidence="1">
    <location>
        <begin position="114"/>
        <end position="126"/>
    </location>
</feature>
<feature type="compositionally biased region" description="Basic and acidic residues" evidence="1">
    <location>
        <begin position="85"/>
        <end position="105"/>
    </location>
</feature>
<dbReference type="PhylomeDB" id="A5K2S4"/>
<comment type="caution">
    <text evidence="2">The sequence shown here is derived from an EMBL/GenBank/DDBJ whole genome shotgun (WGS) entry which is preliminary data.</text>
</comment>
<feature type="compositionally biased region" description="Polar residues" evidence="1">
    <location>
        <begin position="479"/>
        <end position="491"/>
    </location>
</feature>
<feature type="compositionally biased region" description="Low complexity" evidence="1">
    <location>
        <begin position="446"/>
        <end position="458"/>
    </location>
</feature>
<evidence type="ECO:0000313" key="3">
    <source>
        <dbReference type="Proteomes" id="UP000008333"/>
    </source>
</evidence>
<sequence length="690" mass="75090">MEHKEMESENNNKELVKEEQLKKEDQATKKAPESSEENEMPLVNSVSLGKHLLSGSSLKKGISVSVRGRAANAGANAKQAGSAWKKKDEKNNEEAGEEKEKKIDDESFPDLLESTEKIKSELSKDKDKKKKQLKDFKKGDEHFLNNNAGLEKMKINGFPEKKKFGMNMFEGQKKNENNQKKWFEGSADVSGGNNNAPNENNEQTVKNGYIMPGFKGKHMIGFRCFLKRGLQSPAPLPPTTLPQEENFFFENVEQKGGMQKKSARMGQQVGQTINMPMGQPLGQPLTMPMGQPLTMSMGQPLTMPMGQPLTMPMGQPLSMPMGQPLNMQMGQPLNMQMGQPLNMQMNFPMNNMPPNMQGNSGQQRNNQSSLMANLEGAFERGGLAAGGMDQGSLPFASMATHNNQNKFNDNGGNMMKGNNFNRSGKNFANSNSNMHNAEDMVNAKVANNASGGQGNNANHMKRNEKREDRNFRRKDIDTESNWRVASSANRNSGGGEADKMNTGGGNNSGSGKNVRGHNNSGGGGSGVNMGSMAGSGMVPNGMTPNGMAPNGINPNGMNPNGMNPNGMTSNNVKGNFGNGKMANMNFQGAANMAGNNKNIFMKSNEEAKNNSAFKGNNLNSKNEMGGEGFGKMANFGNANNSNNQKFDFNKNSFGGNFGSGNKVMHSMDLRKARMREMRNMNEQNSKVNEG</sequence>
<feature type="region of interest" description="Disordered" evidence="1">
    <location>
        <begin position="69"/>
        <end position="134"/>
    </location>
</feature>
<feature type="compositionally biased region" description="Basic and acidic residues" evidence="1">
    <location>
        <begin position="464"/>
        <end position="477"/>
    </location>
</feature>
<dbReference type="STRING" id="126793.A5K2S4"/>
<dbReference type="VEuPathDB" id="PlasmoDB:PVX_115305"/>
<evidence type="ECO:0000256" key="1">
    <source>
        <dbReference type="SAM" id="MobiDB-lite"/>
    </source>
</evidence>
<proteinExistence type="predicted"/>
<feature type="region of interest" description="Disordered" evidence="1">
    <location>
        <begin position="395"/>
        <end position="433"/>
    </location>
</feature>
<feature type="compositionally biased region" description="Low complexity" evidence="1">
    <location>
        <begin position="509"/>
        <end position="518"/>
    </location>
</feature>
<protein>
    <submittedName>
        <fullName evidence="2">Uncharacterized protein</fullName>
    </submittedName>
</protein>
<feature type="compositionally biased region" description="Basic and acidic residues" evidence="1">
    <location>
        <begin position="1"/>
        <end position="33"/>
    </location>
</feature>
<feature type="compositionally biased region" description="Polar residues" evidence="1">
    <location>
        <begin position="422"/>
        <end position="433"/>
    </location>
</feature>
<dbReference type="RefSeq" id="XP_001616451.1">
    <property type="nucleotide sequence ID" value="XM_001616401.1"/>
</dbReference>
<evidence type="ECO:0000313" key="2">
    <source>
        <dbReference type="EMBL" id="EDL46724.1"/>
    </source>
</evidence>
<accession>A5K2S4</accession>
<dbReference type="InParanoid" id="A5K2S4"/>
<feature type="region of interest" description="Disordered" evidence="1">
    <location>
        <begin position="446"/>
        <end position="525"/>
    </location>
</feature>
<dbReference type="Proteomes" id="UP000008333">
    <property type="component" value="Unassembled WGS sequence"/>
</dbReference>
<reference evidence="2 3" key="1">
    <citation type="journal article" date="2008" name="Nature">
        <title>Comparative genomics of the neglected human malaria parasite Plasmodium vivax.</title>
        <authorList>
            <person name="Carlton J.M."/>
            <person name="Adams J.H."/>
            <person name="Silva J.C."/>
            <person name="Bidwell S.L."/>
            <person name="Lorenzi H."/>
            <person name="Caler E."/>
            <person name="Crabtree J."/>
            <person name="Angiuoli S.V."/>
            <person name="Merino E.F."/>
            <person name="Amedeo P."/>
            <person name="Cheng Q."/>
            <person name="Coulson R.M."/>
            <person name="Crabb B.S."/>
            <person name="Del Portillo H.A."/>
            <person name="Essien K."/>
            <person name="Feldblyum T.V."/>
            <person name="Fernandez-Becerra C."/>
            <person name="Gilson P.R."/>
            <person name="Gueye A.H."/>
            <person name="Guo X."/>
            <person name="Kang'a S."/>
            <person name="Kooij T.W."/>
            <person name="Korsinczky M."/>
            <person name="Meyer E.V."/>
            <person name="Nene V."/>
            <person name="Paulsen I."/>
            <person name="White O."/>
            <person name="Ralph S.A."/>
            <person name="Ren Q."/>
            <person name="Sargeant T.J."/>
            <person name="Salzberg S.L."/>
            <person name="Stoeckert C.J."/>
            <person name="Sullivan S.A."/>
            <person name="Yamamoto M.M."/>
            <person name="Hoffman S.L."/>
            <person name="Wortman J.R."/>
            <person name="Gardner M.J."/>
            <person name="Galinski M.R."/>
            <person name="Barnwell J.W."/>
            <person name="Fraser-Liggett C.M."/>
        </authorList>
    </citation>
    <scope>NUCLEOTIDE SEQUENCE [LARGE SCALE GENOMIC DNA]</scope>
    <source>
        <strain evidence="2 3">Salvador I</strain>
    </source>
</reference>